<dbReference type="Pfam" id="PF00156">
    <property type="entry name" value="Pribosyltran"/>
    <property type="match status" value="1"/>
</dbReference>
<dbReference type="RefSeq" id="WP_110834293.1">
    <property type="nucleotide sequence ID" value="NZ_QKLU01000009.1"/>
</dbReference>
<reference evidence="3 4" key="1">
    <citation type="submission" date="2018-06" db="EMBL/GenBank/DDBJ databases">
        <title>Genomic Encyclopedia of Archaeal and Bacterial Type Strains, Phase II (KMG-II): from individual species to whole genera.</title>
        <authorList>
            <person name="Goeker M."/>
        </authorList>
    </citation>
    <scope>NUCLEOTIDE SEQUENCE [LARGE SCALE GENOMIC DNA]</scope>
    <source>
        <strain evidence="3 4">DSM 27372</strain>
    </source>
</reference>
<name>A0A318UF74_9SPHI</name>
<evidence type="ECO:0000313" key="3">
    <source>
        <dbReference type="EMBL" id="PYF70127.1"/>
    </source>
</evidence>
<dbReference type="InterPro" id="IPR051910">
    <property type="entry name" value="ComF/GntX_DNA_util-trans"/>
</dbReference>
<dbReference type="Gene3D" id="3.40.50.2020">
    <property type="match status" value="1"/>
</dbReference>
<dbReference type="Proteomes" id="UP000248198">
    <property type="component" value="Unassembled WGS sequence"/>
</dbReference>
<protein>
    <submittedName>
        <fullName evidence="3">ComF family protein</fullName>
    </submittedName>
</protein>
<proteinExistence type="inferred from homology"/>
<accession>A0A318UF74</accession>
<organism evidence="3 4">
    <name type="scientific">Pedobacter nutrimenti</name>
    <dbReference type="NCBI Taxonomy" id="1241337"/>
    <lineage>
        <taxon>Bacteria</taxon>
        <taxon>Pseudomonadati</taxon>
        <taxon>Bacteroidota</taxon>
        <taxon>Sphingobacteriia</taxon>
        <taxon>Sphingobacteriales</taxon>
        <taxon>Sphingobacteriaceae</taxon>
        <taxon>Pedobacter</taxon>
    </lineage>
</organism>
<keyword evidence="4" id="KW-1185">Reference proteome</keyword>
<comment type="similarity">
    <text evidence="1">Belongs to the ComF/GntX family.</text>
</comment>
<dbReference type="EMBL" id="QKLU01000009">
    <property type="protein sequence ID" value="PYF70127.1"/>
    <property type="molecule type" value="Genomic_DNA"/>
</dbReference>
<evidence type="ECO:0000256" key="1">
    <source>
        <dbReference type="ARBA" id="ARBA00008007"/>
    </source>
</evidence>
<dbReference type="SUPFAM" id="SSF53271">
    <property type="entry name" value="PRTase-like"/>
    <property type="match status" value="1"/>
</dbReference>
<dbReference type="OrthoDB" id="9779910at2"/>
<dbReference type="InterPro" id="IPR000836">
    <property type="entry name" value="PRTase_dom"/>
</dbReference>
<feature type="domain" description="Phosphoribosyltransferase" evidence="2">
    <location>
        <begin position="138"/>
        <end position="227"/>
    </location>
</feature>
<sequence>MKPNFFSDLFALLFPRLCGACATPLYNGEQEICLTCLQDLPYTDFHLYKDHPLAKQFWGRVSLNGVFALLYYKKSGSTKNLVHQLKYKDQCRLGIFLGEKIGERLLLSSEFKNIDLVLPVPLHWKKAFQRGYNQSTFIAMGIASVLKIPLCEKAIHRKTPTRSQTRKDRYQRFSNLTEVFKAPRPELLSGKHLLLVDDVITTGATVESCALELFKCRPLSISVAAIAFVPT</sequence>
<evidence type="ECO:0000259" key="2">
    <source>
        <dbReference type="Pfam" id="PF00156"/>
    </source>
</evidence>
<dbReference type="AlphaFoldDB" id="A0A318UF74"/>
<gene>
    <name evidence="3" type="ORF">B0O44_109224</name>
</gene>
<dbReference type="PANTHER" id="PTHR47505:SF1">
    <property type="entry name" value="DNA UTILIZATION PROTEIN YHGH"/>
    <property type="match status" value="1"/>
</dbReference>
<dbReference type="InterPro" id="IPR029057">
    <property type="entry name" value="PRTase-like"/>
</dbReference>
<dbReference type="CDD" id="cd06223">
    <property type="entry name" value="PRTases_typeI"/>
    <property type="match status" value="1"/>
</dbReference>
<dbReference type="PANTHER" id="PTHR47505">
    <property type="entry name" value="DNA UTILIZATION PROTEIN YHGH"/>
    <property type="match status" value="1"/>
</dbReference>
<comment type="caution">
    <text evidence="3">The sequence shown here is derived from an EMBL/GenBank/DDBJ whole genome shotgun (WGS) entry which is preliminary data.</text>
</comment>
<evidence type="ECO:0000313" key="4">
    <source>
        <dbReference type="Proteomes" id="UP000248198"/>
    </source>
</evidence>